<name>A0ABV6GAQ8_9BACI</name>
<feature type="domain" description="DUF2157" evidence="2">
    <location>
        <begin position="10"/>
        <end position="113"/>
    </location>
</feature>
<feature type="transmembrane region" description="Helical" evidence="1">
    <location>
        <begin position="395"/>
        <end position="413"/>
    </location>
</feature>
<feature type="transmembrane region" description="Helical" evidence="1">
    <location>
        <begin position="373"/>
        <end position="388"/>
    </location>
</feature>
<dbReference type="Proteomes" id="UP001589854">
    <property type="component" value="Unassembled WGS sequence"/>
</dbReference>
<evidence type="ECO:0000313" key="3">
    <source>
        <dbReference type="EMBL" id="MFC0270625.1"/>
    </source>
</evidence>
<feature type="transmembrane region" description="Helical" evidence="1">
    <location>
        <begin position="67"/>
        <end position="87"/>
    </location>
</feature>
<feature type="transmembrane region" description="Helical" evidence="1">
    <location>
        <begin position="147"/>
        <end position="166"/>
    </location>
</feature>
<feature type="transmembrane region" description="Helical" evidence="1">
    <location>
        <begin position="419"/>
        <end position="437"/>
    </location>
</feature>
<dbReference type="EMBL" id="JBHLVO010000002">
    <property type="protein sequence ID" value="MFC0270625.1"/>
    <property type="molecule type" value="Genomic_DNA"/>
</dbReference>
<protein>
    <submittedName>
        <fullName evidence="3">GDYXXLXY domain-containing protein</fullName>
    </submittedName>
</protein>
<comment type="caution">
    <text evidence="3">The sequence shown here is derived from an EMBL/GenBank/DDBJ whole genome shotgun (WGS) entry which is preliminary data.</text>
</comment>
<accession>A0ABV6GAQ8</accession>
<feature type="transmembrane region" description="Helical" evidence="1">
    <location>
        <begin position="37"/>
        <end position="55"/>
    </location>
</feature>
<evidence type="ECO:0000259" key="2">
    <source>
        <dbReference type="Pfam" id="PF09925"/>
    </source>
</evidence>
<keyword evidence="1" id="KW-0812">Transmembrane</keyword>
<feature type="transmembrane region" description="Helical" evidence="1">
    <location>
        <begin position="7"/>
        <end position="25"/>
    </location>
</feature>
<keyword evidence="4" id="KW-1185">Reference proteome</keyword>
<feature type="transmembrane region" description="Helical" evidence="1">
    <location>
        <begin position="558"/>
        <end position="576"/>
    </location>
</feature>
<dbReference type="RefSeq" id="WP_378930787.1">
    <property type="nucleotide sequence ID" value="NZ_JBHLVO010000002.1"/>
</dbReference>
<keyword evidence="1" id="KW-0472">Membrane</keyword>
<dbReference type="Pfam" id="PF14345">
    <property type="entry name" value="GDYXXLXY"/>
    <property type="match status" value="1"/>
</dbReference>
<feature type="transmembrane region" description="Helical" evidence="1">
    <location>
        <begin position="256"/>
        <end position="278"/>
    </location>
</feature>
<evidence type="ECO:0000256" key="1">
    <source>
        <dbReference type="SAM" id="Phobius"/>
    </source>
</evidence>
<feature type="transmembrane region" description="Helical" evidence="1">
    <location>
        <begin position="118"/>
        <end position="141"/>
    </location>
</feature>
<feature type="transmembrane region" description="Helical" evidence="1">
    <location>
        <begin position="198"/>
        <end position="218"/>
    </location>
</feature>
<feature type="transmembrane region" description="Helical" evidence="1">
    <location>
        <begin position="93"/>
        <end position="111"/>
    </location>
</feature>
<feature type="transmembrane region" description="Helical" evidence="1">
    <location>
        <begin position="449"/>
        <end position="466"/>
    </location>
</feature>
<reference evidence="3 4" key="1">
    <citation type="submission" date="2024-09" db="EMBL/GenBank/DDBJ databases">
        <authorList>
            <person name="Sun Q."/>
            <person name="Mori K."/>
        </authorList>
    </citation>
    <scope>NUCLEOTIDE SEQUENCE [LARGE SCALE GENOMIC DNA]</scope>
    <source>
        <strain evidence="3 4">CCM 7228</strain>
    </source>
</reference>
<dbReference type="InterPro" id="IPR025833">
    <property type="entry name" value="GDYXXLXY"/>
</dbReference>
<feature type="transmembrane region" description="Helical" evidence="1">
    <location>
        <begin position="520"/>
        <end position="538"/>
    </location>
</feature>
<feature type="transmembrane region" description="Helical" evidence="1">
    <location>
        <begin position="225"/>
        <end position="244"/>
    </location>
</feature>
<keyword evidence="1" id="KW-1133">Transmembrane helix</keyword>
<proteinExistence type="predicted"/>
<dbReference type="InterPro" id="IPR018677">
    <property type="entry name" value="DUF2157"/>
</dbReference>
<feature type="transmembrane region" description="Helical" evidence="1">
    <location>
        <begin position="472"/>
        <end position="489"/>
    </location>
</feature>
<evidence type="ECO:0000313" key="4">
    <source>
        <dbReference type="Proteomes" id="UP001589854"/>
    </source>
</evidence>
<dbReference type="Pfam" id="PF09925">
    <property type="entry name" value="DUF2157"/>
    <property type="match status" value="1"/>
</dbReference>
<feature type="transmembrane region" description="Helical" evidence="1">
    <location>
        <begin position="173"/>
        <end position="192"/>
    </location>
</feature>
<feature type="transmembrane region" description="Helical" evidence="1">
    <location>
        <begin position="299"/>
        <end position="320"/>
    </location>
</feature>
<gene>
    <name evidence="3" type="ORF">ACFFIX_04045</name>
</gene>
<feature type="transmembrane region" description="Helical" evidence="1">
    <location>
        <begin position="496"/>
        <end position="514"/>
    </location>
</feature>
<organism evidence="3 4">
    <name type="scientific">Metabacillus herbersteinensis</name>
    <dbReference type="NCBI Taxonomy" id="283816"/>
    <lineage>
        <taxon>Bacteria</taxon>
        <taxon>Bacillati</taxon>
        <taxon>Bacillota</taxon>
        <taxon>Bacilli</taxon>
        <taxon>Bacillales</taxon>
        <taxon>Bacillaceae</taxon>
        <taxon>Metabacillus</taxon>
    </lineage>
</organism>
<sequence>MKKLFPLGYLLSIVFIMIGIFYFFASNWPGFDRIERVGLSIGLLLFIYFMSLISGKYLTNEPKFPRWLLVGAALSFGISVALIGQIYNSHADSYMLFAIWLLPTLCLALITTYTPFFLLSYALFLLTYWFYMNPSTVFIYRTELEEWGIYLGMVLINGVLFALTYIKGFQINTLRYVSYVVMHVFLIVSTGYKLFEPYSFWMNFVYLLFFVILFGWLLNKCSDRIISLLTFTMAGVFLLVKYFELGYRVTELIGELGFYLFSAVGGFLVLIGGIFLAIKISKQKTNENSTAVKVFKHSLIVIVTLTTSIIFTTSIGGFLYLVTQSAYSIVWLSTTFLVVGVLLKKLPLAARYTLLITGFFSSLAGAFFINEGITLFYAILSLVILVRVKERLLQFFSYTLFMLCTLVLLFVHLEFNENFRLILLGVSLSQFIVVSFGKGWVLTRSIKPFAFLYGYLCLYPTAFLGGTWQETIGFQVIYLVIASLYLLVYTKESNRLYGGISWLFLGLFFIGLYYDYAWKLLHKSLTFALVGMLLFVIVKVFDRDKLVSEAIFSKKKSLLIGLVACCQLLLLGVQTYTNEQHLKNGKEIVLELEPIDPRSVLQGDYVRLNYDISSIPEQKDIHKNGSRLTLLLKKNDEGIYQSTGKIFDGTVDVEKLNVADDEALITGKYDGYQQLNFGIENFFVEEGTGTKLEQNAKLATVKVSKKGDALLVDVE</sequence>